<dbReference type="AlphaFoldDB" id="A0A1P8WI00"/>
<evidence type="ECO:0000259" key="6">
    <source>
        <dbReference type="Pfam" id="PF02465"/>
    </source>
</evidence>
<keyword evidence="5" id="KW-0964">Secreted</keyword>
<organism evidence="8 9">
    <name type="scientific">Fuerstiella marisgermanici</name>
    <dbReference type="NCBI Taxonomy" id="1891926"/>
    <lineage>
        <taxon>Bacteria</taxon>
        <taxon>Pseudomonadati</taxon>
        <taxon>Planctomycetota</taxon>
        <taxon>Planctomycetia</taxon>
        <taxon>Planctomycetales</taxon>
        <taxon>Planctomycetaceae</taxon>
        <taxon>Fuerstiella</taxon>
    </lineage>
</organism>
<evidence type="ECO:0000256" key="1">
    <source>
        <dbReference type="ARBA" id="ARBA00009764"/>
    </source>
</evidence>
<dbReference type="GO" id="GO:0005576">
    <property type="term" value="C:extracellular region"/>
    <property type="evidence" value="ECO:0007669"/>
    <property type="project" value="UniProtKB-SubCell"/>
</dbReference>
<dbReference type="Pfam" id="PF02465">
    <property type="entry name" value="FliD_N"/>
    <property type="match status" value="1"/>
</dbReference>
<gene>
    <name evidence="8" type="primary">fliD</name>
    <name evidence="8" type="ORF">Fuma_03303</name>
</gene>
<evidence type="ECO:0000313" key="9">
    <source>
        <dbReference type="Proteomes" id="UP000187735"/>
    </source>
</evidence>
<dbReference type="STRING" id="1891926.Fuma_03303"/>
<comment type="function">
    <text evidence="5">Required for morphogenesis and for the elongation of the flagellar filament by facilitating polymerization of the flagellin monomers at the tip of growing filament. Forms a capping structure, which prevents flagellin subunits (transported through the central channel of the flagellum) from leaking out without polymerization at the distal end.</text>
</comment>
<keyword evidence="8" id="KW-0282">Flagellum</keyword>
<dbReference type="Proteomes" id="UP000187735">
    <property type="component" value="Chromosome"/>
</dbReference>
<dbReference type="InterPro" id="IPR040026">
    <property type="entry name" value="FliD"/>
</dbReference>
<feature type="domain" description="Flagellar hook-associated protein 2 N-terminal" evidence="6">
    <location>
        <begin position="10"/>
        <end position="108"/>
    </location>
</feature>
<protein>
    <recommendedName>
        <fullName evidence="5">Flagellar hook-associated protein 2</fullName>
        <shortName evidence="5">HAP2</shortName>
    </recommendedName>
    <alternativeName>
        <fullName evidence="5">Flagellar cap protein</fullName>
    </alternativeName>
</protein>
<evidence type="ECO:0000256" key="3">
    <source>
        <dbReference type="ARBA" id="ARBA00023054"/>
    </source>
</evidence>
<sequence length="667" mass="69906">MAITIDGLVSGLDTEAIVTGLLEIQQTQLDRMELKRADALAEQAVFSQLEGQMLTFRSDVSKLARVQNNPFERRQTTVSDETILSATASTSAANGVYRMTVDSVARAHQVASTGFADTDSEITQGTIELRVGSGDLTSIEVDGSNNTLSGLADSINASDSGITASVIQDASGGATPYKLLLTSSETGSANAISINNNLAATAGDATQPTFDFGNPVQAAADAQLTLGSGPGAISVTSDSNKFDTLITGVSINVLNASDGDEVTLSISNDNASAVTAVEDFVNSFNDVMSFIDDRSQFNENADESGPLLGNRSAQNIQQKLRNAVVSVVPGVNNAANRLSAIGVSVTDDGRLQLDKTRLNSILNGDDEDISRTDLRRMFTLDAESTNSKISFVLGTSRTKESDAPIQVDLTQAAEKATVTAGTALAASTVIDGSNRTIELELDGAEATISLNEGTYTQQELADHVEALIRDSSEMRGRTANVGLSGGALTVTSDTYGSSSQVKFKDGTALATLGFAPSTEDKGRDVAGTFTINGVTESATGRGQVLTGNADNEYTADLQLRVKLSPADIVSGPEAEVNVTMGLAASLDNILDGMLDPENGGLKTIDDRFNDEIASLQDAFDRQKELFDIQQQSLIEQFVALESAMSELQSTSDFVGTQLASLSASSKK</sequence>
<dbReference type="GO" id="GO:0009424">
    <property type="term" value="C:bacterial-type flagellum hook"/>
    <property type="evidence" value="ECO:0007669"/>
    <property type="project" value="UniProtKB-UniRule"/>
</dbReference>
<accession>A0A1P8WI00</accession>
<dbReference type="PANTHER" id="PTHR30288:SF0">
    <property type="entry name" value="FLAGELLAR HOOK-ASSOCIATED PROTEIN 2"/>
    <property type="match status" value="1"/>
</dbReference>
<evidence type="ECO:0000313" key="8">
    <source>
        <dbReference type="EMBL" id="APZ93685.1"/>
    </source>
</evidence>
<dbReference type="RefSeq" id="WP_077025114.1">
    <property type="nucleotide sequence ID" value="NZ_CP017641.1"/>
</dbReference>
<evidence type="ECO:0000256" key="4">
    <source>
        <dbReference type="ARBA" id="ARBA00023143"/>
    </source>
</evidence>
<comment type="subcellular location">
    <subcellularLocation>
        <location evidence="5">Secreted</location>
    </subcellularLocation>
    <subcellularLocation>
        <location evidence="5">Bacterial flagellum</location>
    </subcellularLocation>
</comment>
<keyword evidence="8" id="KW-0966">Cell projection</keyword>
<dbReference type="GO" id="GO:0009421">
    <property type="term" value="C:bacterial-type flagellum filament cap"/>
    <property type="evidence" value="ECO:0007669"/>
    <property type="project" value="InterPro"/>
</dbReference>
<comment type="subunit">
    <text evidence="2 5">Homopentamer.</text>
</comment>
<dbReference type="GO" id="GO:0071973">
    <property type="term" value="P:bacterial-type flagellum-dependent cell motility"/>
    <property type="evidence" value="ECO:0007669"/>
    <property type="project" value="TreeGrafter"/>
</dbReference>
<evidence type="ECO:0000256" key="2">
    <source>
        <dbReference type="ARBA" id="ARBA00011255"/>
    </source>
</evidence>
<keyword evidence="3" id="KW-0175">Coiled coil</keyword>
<name>A0A1P8WI00_9PLAN</name>
<dbReference type="InterPro" id="IPR003481">
    <property type="entry name" value="FliD_N"/>
</dbReference>
<dbReference type="OrthoDB" id="223089at2"/>
<keyword evidence="8" id="KW-0969">Cilium</keyword>
<dbReference type="Pfam" id="PF07195">
    <property type="entry name" value="FliD_C"/>
    <property type="match status" value="1"/>
</dbReference>
<evidence type="ECO:0000256" key="5">
    <source>
        <dbReference type="RuleBase" id="RU362066"/>
    </source>
</evidence>
<evidence type="ECO:0000259" key="7">
    <source>
        <dbReference type="Pfam" id="PF07195"/>
    </source>
</evidence>
<keyword evidence="9" id="KW-1185">Reference proteome</keyword>
<dbReference type="EMBL" id="CP017641">
    <property type="protein sequence ID" value="APZ93685.1"/>
    <property type="molecule type" value="Genomic_DNA"/>
</dbReference>
<comment type="similarity">
    <text evidence="1 5">Belongs to the FliD family.</text>
</comment>
<reference evidence="8 9" key="1">
    <citation type="journal article" date="2016" name="Front. Microbiol.">
        <title>Fuerstia marisgermanicae gen. nov., sp. nov., an Unusual Member of the Phylum Planctomycetes from the German Wadden Sea.</title>
        <authorList>
            <person name="Kohn T."/>
            <person name="Heuer A."/>
            <person name="Jogler M."/>
            <person name="Vollmers J."/>
            <person name="Boedeker C."/>
            <person name="Bunk B."/>
            <person name="Rast P."/>
            <person name="Borchert D."/>
            <person name="Glockner I."/>
            <person name="Freese H.M."/>
            <person name="Klenk H.P."/>
            <person name="Overmann J."/>
            <person name="Kaster A.K."/>
            <person name="Rohde M."/>
            <person name="Wiegand S."/>
            <person name="Jogler C."/>
        </authorList>
    </citation>
    <scope>NUCLEOTIDE SEQUENCE [LARGE SCALE GENOMIC DNA]</scope>
    <source>
        <strain evidence="8 9">NH11</strain>
    </source>
</reference>
<proteinExistence type="inferred from homology"/>
<dbReference type="GO" id="GO:0007155">
    <property type="term" value="P:cell adhesion"/>
    <property type="evidence" value="ECO:0007669"/>
    <property type="project" value="InterPro"/>
</dbReference>
<dbReference type="InterPro" id="IPR010809">
    <property type="entry name" value="FliD_C"/>
</dbReference>
<keyword evidence="4 5" id="KW-0975">Bacterial flagellum</keyword>
<dbReference type="PANTHER" id="PTHR30288">
    <property type="entry name" value="FLAGELLAR CAP/ASSEMBLY PROTEIN FLID"/>
    <property type="match status" value="1"/>
</dbReference>
<feature type="domain" description="Flagellar hook-associated protein 2 C-terminal" evidence="7">
    <location>
        <begin position="219"/>
        <end position="458"/>
    </location>
</feature>
<dbReference type="KEGG" id="fmr:Fuma_03303"/>